<reference evidence="2" key="2">
    <citation type="journal article" date="2017" name="Nat. Plants">
        <title>The Aegilops tauschii genome reveals multiple impacts of transposons.</title>
        <authorList>
            <person name="Zhao G."/>
            <person name="Zou C."/>
            <person name="Li K."/>
            <person name="Wang K."/>
            <person name="Li T."/>
            <person name="Gao L."/>
            <person name="Zhang X."/>
            <person name="Wang H."/>
            <person name="Yang Z."/>
            <person name="Liu X."/>
            <person name="Jiang W."/>
            <person name="Mao L."/>
            <person name="Kong X."/>
            <person name="Jiao Y."/>
            <person name="Jia J."/>
        </authorList>
    </citation>
    <scope>NUCLEOTIDE SEQUENCE [LARGE SCALE GENOMIC DNA]</scope>
    <source>
        <strain evidence="2">cv. AL8/78</strain>
    </source>
</reference>
<dbReference type="EnsemblPlants" id="AET5Gv20522700.17">
    <property type="protein sequence ID" value="AET5Gv20522700.17"/>
    <property type="gene ID" value="AET5Gv20522700"/>
</dbReference>
<protein>
    <submittedName>
        <fullName evidence="1">Uncharacterized protein</fullName>
    </submittedName>
</protein>
<reference evidence="1" key="4">
    <citation type="submission" date="2019-03" db="UniProtKB">
        <authorList>
            <consortium name="EnsemblPlants"/>
        </authorList>
    </citation>
    <scope>IDENTIFICATION</scope>
</reference>
<dbReference type="Gramene" id="AET5Gv20522700.17">
    <property type="protein sequence ID" value="AET5Gv20522700.17"/>
    <property type="gene ID" value="AET5Gv20522700"/>
</dbReference>
<keyword evidence="2" id="KW-1185">Reference proteome</keyword>
<reference evidence="1" key="3">
    <citation type="journal article" date="2017" name="Nature">
        <title>Genome sequence of the progenitor of the wheat D genome Aegilops tauschii.</title>
        <authorList>
            <person name="Luo M.C."/>
            <person name="Gu Y.Q."/>
            <person name="Puiu D."/>
            <person name="Wang H."/>
            <person name="Twardziok S.O."/>
            <person name="Deal K.R."/>
            <person name="Huo N."/>
            <person name="Zhu T."/>
            <person name="Wang L."/>
            <person name="Wang Y."/>
            <person name="McGuire P.E."/>
            <person name="Liu S."/>
            <person name="Long H."/>
            <person name="Ramasamy R.K."/>
            <person name="Rodriguez J.C."/>
            <person name="Van S.L."/>
            <person name="Yuan L."/>
            <person name="Wang Z."/>
            <person name="Xia Z."/>
            <person name="Xiao L."/>
            <person name="Anderson O.D."/>
            <person name="Ouyang S."/>
            <person name="Liang Y."/>
            <person name="Zimin A.V."/>
            <person name="Pertea G."/>
            <person name="Qi P."/>
            <person name="Bennetzen J.L."/>
            <person name="Dai X."/>
            <person name="Dawson M.W."/>
            <person name="Muller H.G."/>
            <person name="Kugler K."/>
            <person name="Rivarola-Duarte L."/>
            <person name="Spannagl M."/>
            <person name="Mayer K.F.X."/>
            <person name="Lu F.H."/>
            <person name="Bevan M.W."/>
            <person name="Leroy P."/>
            <person name="Li P."/>
            <person name="You F.M."/>
            <person name="Sun Q."/>
            <person name="Liu Z."/>
            <person name="Lyons E."/>
            <person name="Wicker T."/>
            <person name="Salzberg S.L."/>
            <person name="Devos K.M."/>
            <person name="Dvorak J."/>
        </authorList>
    </citation>
    <scope>NUCLEOTIDE SEQUENCE [LARGE SCALE GENOMIC DNA]</scope>
    <source>
        <strain evidence="1">cv. AL8/78</strain>
    </source>
</reference>
<accession>A0A453KV15</accession>
<evidence type="ECO:0000313" key="2">
    <source>
        <dbReference type="Proteomes" id="UP000015105"/>
    </source>
</evidence>
<proteinExistence type="predicted"/>
<reference evidence="2" key="1">
    <citation type="journal article" date="2014" name="Science">
        <title>Ancient hybridizations among the ancestral genomes of bread wheat.</title>
        <authorList>
            <consortium name="International Wheat Genome Sequencing Consortium,"/>
            <person name="Marcussen T."/>
            <person name="Sandve S.R."/>
            <person name="Heier L."/>
            <person name="Spannagl M."/>
            <person name="Pfeifer M."/>
            <person name="Jakobsen K.S."/>
            <person name="Wulff B.B."/>
            <person name="Steuernagel B."/>
            <person name="Mayer K.F."/>
            <person name="Olsen O.A."/>
        </authorList>
    </citation>
    <scope>NUCLEOTIDE SEQUENCE [LARGE SCALE GENOMIC DNA]</scope>
    <source>
        <strain evidence="2">cv. AL8/78</strain>
    </source>
</reference>
<dbReference type="AlphaFoldDB" id="A0A453KV15"/>
<reference evidence="1" key="5">
    <citation type="journal article" date="2021" name="G3 (Bethesda)">
        <title>Aegilops tauschii genome assembly Aet v5.0 features greater sequence contiguity and improved annotation.</title>
        <authorList>
            <person name="Wang L."/>
            <person name="Zhu T."/>
            <person name="Rodriguez J.C."/>
            <person name="Deal K.R."/>
            <person name="Dubcovsky J."/>
            <person name="McGuire P.E."/>
            <person name="Lux T."/>
            <person name="Spannagl M."/>
            <person name="Mayer K.F.X."/>
            <person name="Baldrich P."/>
            <person name="Meyers B.C."/>
            <person name="Huo N."/>
            <person name="Gu Y.Q."/>
            <person name="Zhou H."/>
            <person name="Devos K.M."/>
            <person name="Bennetzen J.L."/>
            <person name="Unver T."/>
            <person name="Budak H."/>
            <person name="Gulick P.J."/>
            <person name="Galiba G."/>
            <person name="Kalapos B."/>
            <person name="Nelson D.R."/>
            <person name="Li P."/>
            <person name="You F.M."/>
            <person name="Luo M.C."/>
            <person name="Dvorak J."/>
        </authorList>
    </citation>
    <scope>NUCLEOTIDE SEQUENCE [LARGE SCALE GENOMIC DNA]</scope>
    <source>
        <strain evidence="1">cv. AL8/78</strain>
    </source>
</reference>
<name>A0A453KV15_AEGTS</name>
<organism evidence="1 2">
    <name type="scientific">Aegilops tauschii subsp. strangulata</name>
    <name type="common">Goatgrass</name>
    <dbReference type="NCBI Taxonomy" id="200361"/>
    <lineage>
        <taxon>Eukaryota</taxon>
        <taxon>Viridiplantae</taxon>
        <taxon>Streptophyta</taxon>
        <taxon>Embryophyta</taxon>
        <taxon>Tracheophyta</taxon>
        <taxon>Spermatophyta</taxon>
        <taxon>Magnoliopsida</taxon>
        <taxon>Liliopsida</taxon>
        <taxon>Poales</taxon>
        <taxon>Poaceae</taxon>
        <taxon>BOP clade</taxon>
        <taxon>Pooideae</taxon>
        <taxon>Triticodae</taxon>
        <taxon>Triticeae</taxon>
        <taxon>Triticinae</taxon>
        <taxon>Aegilops</taxon>
    </lineage>
</organism>
<sequence>EDLCNPISTLTISSHSQISTSEIVGVHDPRAIDFYDLRGVDEATKEKKKEQQRMRAERIKTKRLSIKKNA</sequence>
<evidence type="ECO:0000313" key="1">
    <source>
        <dbReference type="EnsemblPlants" id="AET5Gv20522700.17"/>
    </source>
</evidence>
<dbReference type="Proteomes" id="UP000015105">
    <property type="component" value="Chromosome 5D"/>
</dbReference>